<comment type="cofactor">
    <cofactor evidence="1">
        <name>[4Fe-4S] cluster</name>
        <dbReference type="ChEBI" id="CHEBI:49883"/>
    </cofactor>
</comment>
<gene>
    <name evidence="9" type="ORF">ECANGB1_2500</name>
</gene>
<evidence type="ECO:0000256" key="3">
    <source>
        <dbReference type="ARBA" id="ARBA00022515"/>
    </source>
</evidence>
<evidence type="ECO:0000256" key="7">
    <source>
        <dbReference type="ARBA" id="ARBA00023014"/>
    </source>
</evidence>
<dbReference type="GO" id="GO:0046872">
    <property type="term" value="F:metal ion binding"/>
    <property type="evidence" value="ECO:0007669"/>
    <property type="project" value="UniProtKB-KW"/>
</dbReference>
<evidence type="ECO:0000256" key="6">
    <source>
        <dbReference type="ARBA" id="ARBA00023004"/>
    </source>
</evidence>
<dbReference type="GO" id="GO:0005658">
    <property type="term" value="C:alpha DNA polymerase:primase complex"/>
    <property type="evidence" value="ECO:0007669"/>
    <property type="project" value="TreeGrafter"/>
</dbReference>
<dbReference type="Pfam" id="PF26466">
    <property type="entry name" value="DNA_primase_lrg_N"/>
    <property type="match status" value="1"/>
</dbReference>
<dbReference type="OrthoDB" id="421393at2759"/>
<dbReference type="InterPro" id="IPR058560">
    <property type="entry name" value="DNA_primase_C"/>
</dbReference>
<comment type="caution">
    <text evidence="9">The sequence shown here is derived from an EMBL/GenBank/DDBJ whole genome shotgun (WGS) entry which is preliminary data.</text>
</comment>
<dbReference type="GO" id="GO:0051539">
    <property type="term" value="F:4 iron, 4 sulfur cluster binding"/>
    <property type="evidence" value="ECO:0007669"/>
    <property type="project" value="UniProtKB-KW"/>
</dbReference>
<dbReference type="Gene3D" id="1.20.930.80">
    <property type="match status" value="1"/>
</dbReference>
<sequence length="397" mass="46252">MKSIRTSRYFEVTFYDRLCLEDTPILSYEVFKNYAIERLRLLRKIENNIKDTSRITNLRHDLMTHFSLRLVAVQASWSMDWLISTETKLFMHRIDKMAPEEFESFYRYRFLVHYVNDTGTVADKRLKKDVTDRVLKGGFYDPDTSLDPIDYEWIHFSKCSRIIGRRLYKMEGGFVPARTQAVKELIATEFANFMRRETERLFHELNGDERLERLHSDIFMQDVTGTSAPTTSLAVESINQAHMPPCILLLYQRLQKEGHLKFNDRNLLTLFLKDLGVPVADAIVYLRGHLPRMKEKELVYNTRHNYGLEGKRANYTCFSCHKMLGLSGDESNVGCPFVNNKAFAGQFVDIEDSDALKSCRKYAALLIDDENIGAVDLTIRSPSEFYKVVERNKKSPE</sequence>
<keyword evidence="2" id="KW-0004">4Fe-4S</keyword>
<keyword evidence="6" id="KW-0408">Iron</keyword>
<evidence type="ECO:0000256" key="2">
    <source>
        <dbReference type="ARBA" id="ARBA00022485"/>
    </source>
</evidence>
<proteinExistence type="predicted"/>
<dbReference type="VEuPathDB" id="MicrosporidiaDB:ECANGB1_2500"/>
<name>A0A1Y1S852_9MICR</name>
<feature type="domain" description="DNA primase large subunit C-terminal" evidence="8">
    <location>
        <begin position="238"/>
        <end position="341"/>
    </location>
</feature>
<evidence type="ECO:0000259" key="8">
    <source>
        <dbReference type="Pfam" id="PF04104"/>
    </source>
</evidence>
<evidence type="ECO:0000256" key="1">
    <source>
        <dbReference type="ARBA" id="ARBA00001966"/>
    </source>
</evidence>
<dbReference type="GO" id="GO:0006269">
    <property type="term" value="P:DNA replication, synthesis of primer"/>
    <property type="evidence" value="ECO:0007669"/>
    <property type="project" value="UniProtKB-KW"/>
</dbReference>
<keyword evidence="10" id="KW-1185">Reference proteome</keyword>
<dbReference type="Proteomes" id="UP000192639">
    <property type="component" value="Unassembled WGS sequence"/>
</dbReference>
<dbReference type="GO" id="GO:0006270">
    <property type="term" value="P:DNA replication initiation"/>
    <property type="evidence" value="ECO:0007669"/>
    <property type="project" value="TreeGrafter"/>
</dbReference>
<keyword evidence="5" id="KW-0479">Metal-binding</keyword>
<dbReference type="Pfam" id="PF04104">
    <property type="entry name" value="DNA_primase_lrg"/>
    <property type="match status" value="1"/>
</dbReference>
<dbReference type="EMBL" id="LWDP01000013">
    <property type="protein sequence ID" value="ORD94653.1"/>
    <property type="molecule type" value="Genomic_DNA"/>
</dbReference>
<organism evidence="9 10">
    <name type="scientific">Enterospora canceri</name>
    <dbReference type="NCBI Taxonomy" id="1081671"/>
    <lineage>
        <taxon>Eukaryota</taxon>
        <taxon>Fungi</taxon>
        <taxon>Fungi incertae sedis</taxon>
        <taxon>Microsporidia</taxon>
        <taxon>Enterocytozoonidae</taxon>
        <taxon>Enterospora</taxon>
    </lineage>
</organism>
<dbReference type="InterPro" id="IPR007238">
    <property type="entry name" value="DNA_primase_lsu_euk/arc"/>
</dbReference>
<evidence type="ECO:0000313" key="9">
    <source>
        <dbReference type="EMBL" id="ORD94653.1"/>
    </source>
</evidence>
<evidence type="ECO:0000313" key="10">
    <source>
        <dbReference type="Proteomes" id="UP000192639"/>
    </source>
</evidence>
<keyword evidence="3" id="KW-0639">Primosome</keyword>
<accession>A0A1Y1S852</accession>
<dbReference type="PANTHER" id="PTHR10537:SF3">
    <property type="entry name" value="DNA PRIMASE LARGE SUBUNIT"/>
    <property type="match status" value="1"/>
</dbReference>
<keyword evidence="7" id="KW-0411">Iron-sulfur</keyword>
<evidence type="ECO:0000256" key="5">
    <source>
        <dbReference type="ARBA" id="ARBA00022723"/>
    </source>
</evidence>
<dbReference type="PANTHER" id="PTHR10537">
    <property type="entry name" value="DNA PRIMASE LARGE SUBUNIT"/>
    <property type="match status" value="1"/>
</dbReference>
<evidence type="ECO:0000256" key="4">
    <source>
        <dbReference type="ARBA" id="ARBA00022705"/>
    </source>
</evidence>
<protein>
    <submittedName>
        <fullName evidence="9">DNA pol primase large sub</fullName>
    </submittedName>
</protein>
<keyword evidence="4" id="KW-0235">DNA replication</keyword>
<reference evidence="9 10" key="1">
    <citation type="journal article" date="2017" name="Environ. Microbiol.">
        <title>Decay of the glycolytic pathway and adaptation to intranuclear parasitism within Enterocytozoonidae microsporidia.</title>
        <authorList>
            <person name="Wiredu Boakye D."/>
            <person name="Jaroenlak P."/>
            <person name="Prachumwat A."/>
            <person name="Williams T.A."/>
            <person name="Bateman K.S."/>
            <person name="Itsathitphaisarn O."/>
            <person name="Sritunyalucksana K."/>
            <person name="Paszkiewicz K.H."/>
            <person name="Moore K.A."/>
            <person name="Stentiford G.D."/>
            <person name="Williams B.A."/>
        </authorList>
    </citation>
    <scope>NUCLEOTIDE SEQUENCE [LARGE SCALE GENOMIC DNA]</scope>
    <source>
        <strain evidence="9 10">GB1</strain>
    </source>
</reference>
<dbReference type="AlphaFoldDB" id="A0A1Y1S852"/>